<comment type="subunit">
    <text evidence="9">The Tat system comprises two distinct complexes: a TatABC complex, containing multiple copies of TatA, TatB and TatC subunits, and a separate TatA complex, containing only TatA subunits. Substrates initially bind to the TatABC complex, which probably triggers association of the separate TatA complex to form the active translocon.</text>
</comment>
<evidence type="ECO:0000256" key="10">
    <source>
        <dbReference type="SAM" id="MobiDB-lite"/>
    </source>
</evidence>
<evidence type="ECO:0000256" key="1">
    <source>
        <dbReference type="ARBA" id="ARBA00004162"/>
    </source>
</evidence>
<dbReference type="RefSeq" id="WP_038090143.1">
    <property type="nucleotide sequence ID" value="NZ_JQSG02000006.1"/>
</dbReference>
<comment type="function">
    <text evidence="9">Part of the twin-arginine translocation (Tat) system that transports large folded proteins containing a characteristic twin-arginine motif in their signal peptide across membranes. TatA could form the protein-conducting channel of the Tat system.</text>
</comment>
<evidence type="ECO:0000256" key="7">
    <source>
        <dbReference type="ARBA" id="ARBA00023010"/>
    </source>
</evidence>
<keyword evidence="8 9" id="KW-0472">Membrane</keyword>
<feature type="compositionally biased region" description="Basic and acidic residues" evidence="10">
    <location>
        <begin position="49"/>
        <end position="85"/>
    </location>
</feature>
<dbReference type="STRING" id="160660.BJI67_14900"/>
<dbReference type="PANTHER" id="PTHR42982:SF1">
    <property type="entry name" value="SEC-INDEPENDENT PROTEIN TRANSLOCASE PROTEIN TATA"/>
    <property type="match status" value="1"/>
</dbReference>
<feature type="transmembrane region" description="Helical" evidence="9">
    <location>
        <begin position="6"/>
        <end position="22"/>
    </location>
</feature>
<evidence type="ECO:0000313" key="11">
    <source>
        <dbReference type="EMBL" id="OBS08252.1"/>
    </source>
</evidence>
<dbReference type="InterPro" id="IPR003369">
    <property type="entry name" value="TatA/B/E"/>
</dbReference>
<dbReference type="Gene3D" id="1.20.5.3310">
    <property type="match status" value="1"/>
</dbReference>
<dbReference type="AlphaFoldDB" id="A0A1A6C110"/>
<dbReference type="GO" id="GO:0008320">
    <property type="term" value="F:protein transmembrane transporter activity"/>
    <property type="evidence" value="ECO:0007669"/>
    <property type="project" value="UniProtKB-UniRule"/>
</dbReference>
<dbReference type="HAMAP" id="MF_00236">
    <property type="entry name" value="TatA_E"/>
    <property type="match status" value="1"/>
</dbReference>
<dbReference type="PANTHER" id="PTHR42982">
    <property type="entry name" value="SEC-INDEPENDENT PROTEIN TRANSLOCASE PROTEIN TATA"/>
    <property type="match status" value="1"/>
</dbReference>
<evidence type="ECO:0000256" key="9">
    <source>
        <dbReference type="HAMAP-Rule" id="MF_00236"/>
    </source>
</evidence>
<gene>
    <name evidence="9" type="primary">tatA</name>
    <name evidence="11" type="ORF">Thpro_022502</name>
</gene>
<evidence type="ECO:0000256" key="2">
    <source>
        <dbReference type="ARBA" id="ARBA00022448"/>
    </source>
</evidence>
<organism evidence="11 12">
    <name type="scientific">Acidihalobacter prosperus</name>
    <dbReference type="NCBI Taxonomy" id="160660"/>
    <lineage>
        <taxon>Bacteria</taxon>
        <taxon>Pseudomonadati</taxon>
        <taxon>Pseudomonadota</taxon>
        <taxon>Gammaproteobacteria</taxon>
        <taxon>Chromatiales</taxon>
        <taxon>Ectothiorhodospiraceae</taxon>
        <taxon>Acidihalobacter</taxon>
    </lineage>
</organism>
<dbReference type="Proteomes" id="UP000029273">
    <property type="component" value="Unassembled WGS sequence"/>
</dbReference>
<dbReference type="NCBIfam" id="TIGR01411">
    <property type="entry name" value="tatAE"/>
    <property type="match status" value="1"/>
</dbReference>
<feature type="region of interest" description="Disordered" evidence="10">
    <location>
        <begin position="43"/>
        <end position="85"/>
    </location>
</feature>
<keyword evidence="5 9" id="KW-0653">Protein transport</keyword>
<proteinExistence type="inferred from homology"/>
<keyword evidence="12" id="KW-1185">Reference proteome</keyword>
<evidence type="ECO:0000256" key="8">
    <source>
        <dbReference type="ARBA" id="ARBA00023136"/>
    </source>
</evidence>
<dbReference type="OrthoDB" id="7066617at2"/>
<comment type="similarity">
    <text evidence="9">Belongs to the TatA/E family.</text>
</comment>
<dbReference type="Pfam" id="PF02416">
    <property type="entry name" value="TatA_B_E"/>
    <property type="match status" value="1"/>
</dbReference>
<dbReference type="InterPro" id="IPR006312">
    <property type="entry name" value="TatA/E"/>
</dbReference>
<evidence type="ECO:0000256" key="3">
    <source>
        <dbReference type="ARBA" id="ARBA00022475"/>
    </source>
</evidence>
<comment type="caution">
    <text evidence="11">The sequence shown here is derived from an EMBL/GenBank/DDBJ whole genome shotgun (WGS) entry which is preliminary data.</text>
</comment>
<keyword evidence="3 9" id="KW-1003">Cell membrane</keyword>
<sequence>MLIPGGYEWLVLLLVVVLVFGTKKLRNVGGDLGSAVKNFKKSMQEGEAEGDKPAEPAARIKQDEESGRVFDAKSEQHAEKDKDKV</sequence>
<evidence type="ECO:0000256" key="5">
    <source>
        <dbReference type="ARBA" id="ARBA00022927"/>
    </source>
</evidence>
<keyword evidence="7 9" id="KW-0811">Translocation</keyword>
<evidence type="ECO:0000256" key="4">
    <source>
        <dbReference type="ARBA" id="ARBA00022692"/>
    </source>
</evidence>
<evidence type="ECO:0000313" key="12">
    <source>
        <dbReference type="Proteomes" id="UP000029273"/>
    </source>
</evidence>
<accession>A0A1A6C110</accession>
<keyword evidence="4 9" id="KW-0812">Transmembrane</keyword>
<reference evidence="11 12" key="1">
    <citation type="journal article" date="2014" name="Genome Announc.">
        <title>Draft Genome Sequence of the Iron-Oxidizing, Acidophilic, and Halotolerant 'Thiobacillus prosperus' Type Strain DSM 5130.</title>
        <authorList>
            <person name="Ossandon F.J."/>
            <person name="Cardenas J.P."/>
            <person name="Corbett M."/>
            <person name="Quatrini R."/>
            <person name="Holmes D.S."/>
            <person name="Watkin E."/>
        </authorList>
    </citation>
    <scope>NUCLEOTIDE SEQUENCE [LARGE SCALE GENOMIC DNA]</scope>
    <source>
        <strain evidence="11 12">DSM 5130</strain>
    </source>
</reference>
<name>A0A1A6C110_9GAMM</name>
<protein>
    <recommendedName>
        <fullName evidence="9">Sec-independent protein translocase protein TatA</fullName>
    </recommendedName>
</protein>
<dbReference type="EMBL" id="JQSG02000006">
    <property type="protein sequence ID" value="OBS08252.1"/>
    <property type="molecule type" value="Genomic_DNA"/>
</dbReference>
<keyword evidence="6 9" id="KW-1133">Transmembrane helix</keyword>
<evidence type="ECO:0000256" key="6">
    <source>
        <dbReference type="ARBA" id="ARBA00022989"/>
    </source>
</evidence>
<comment type="subcellular location">
    <subcellularLocation>
        <location evidence="1 9">Cell membrane</location>
        <topology evidence="1 9">Single-pass membrane protein</topology>
    </subcellularLocation>
</comment>
<dbReference type="GO" id="GO:0033281">
    <property type="term" value="C:TAT protein transport complex"/>
    <property type="evidence" value="ECO:0007669"/>
    <property type="project" value="UniProtKB-UniRule"/>
</dbReference>
<keyword evidence="2 9" id="KW-0813">Transport</keyword>
<dbReference type="GO" id="GO:0043953">
    <property type="term" value="P:protein transport by the Tat complex"/>
    <property type="evidence" value="ECO:0007669"/>
    <property type="project" value="UniProtKB-UniRule"/>
</dbReference>